<comment type="caution">
    <text evidence="5">The sequence shown here is derived from an EMBL/GenBank/DDBJ whole genome shotgun (WGS) entry which is preliminary data.</text>
</comment>
<dbReference type="GO" id="GO:0006508">
    <property type="term" value="P:proteolysis"/>
    <property type="evidence" value="ECO:0007669"/>
    <property type="project" value="UniProtKB-KW"/>
</dbReference>
<evidence type="ECO:0000313" key="5">
    <source>
        <dbReference type="EMBL" id="MCA9392381.1"/>
    </source>
</evidence>
<dbReference type="GO" id="GO:0016805">
    <property type="term" value="F:dipeptidase activity"/>
    <property type="evidence" value="ECO:0007669"/>
    <property type="project" value="UniProtKB-KW"/>
</dbReference>
<gene>
    <name evidence="5" type="ORF">KC614_04255</name>
</gene>
<keyword evidence="2" id="KW-0479">Metal-binding</keyword>
<dbReference type="Gene3D" id="3.40.630.10">
    <property type="entry name" value="Zn peptidases"/>
    <property type="match status" value="1"/>
</dbReference>
<evidence type="ECO:0000313" key="6">
    <source>
        <dbReference type="Proteomes" id="UP000751518"/>
    </source>
</evidence>
<dbReference type="Gene3D" id="3.30.70.360">
    <property type="match status" value="1"/>
</dbReference>
<feature type="non-terminal residue" evidence="5">
    <location>
        <position position="1"/>
    </location>
</feature>
<dbReference type="NCBIfam" id="NF006579">
    <property type="entry name" value="PRK09104.1"/>
    <property type="match status" value="1"/>
</dbReference>
<dbReference type="InterPro" id="IPR011650">
    <property type="entry name" value="Peptidase_M20_dimer"/>
</dbReference>
<evidence type="ECO:0000256" key="3">
    <source>
        <dbReference type="ARBA" id="ARBA00022801"/>
    </source>
</evidence>
<feature type="domain" description="Peptidase M20 dimerisation" evidence="4">
    <location>
        <begin position="191"/>
        <end position="349"/>
    </location>
</feature>
<accession>A0A955RR55</accession>
<sequence>ETYFSQNRERILSELFEWLSIATISAESDYKEDIKRGTAWLSEHLQQIGLENVQIMETAPGAPPVVYAHYLHAQSSPTVLIYGHYDVQPPDPLDEWISPPFDPQVRDEKIYARGADDNKGQHFAIIKAVESLIKEGAPLPNLKFIFEGEEEIGGVHLEAFIQNHKELLSSDVALIADTPMLGPDEPSIITGLRGLVYMQIEITSATTDMHSGHYGGNVHNPNQILAWILSKLKNDNGTVLAPGFYDDVRDWSDDQRAKINEVPMSEEEIMQNTGVKKLFGEESYSPIERFGIRPTLDVNGIWGGFSGEGPMTVIPKSAGAKVSMRMVADQDPEKIEKSFKEYVLSLLPDGVDVKFKTFSKEAAIVIEPTSDYFQMATASLEAVFGKTPKFVMEGGSIPVGGHIKKHLGIDAIYMGFGLNDDKLHAPNEKFDIIMLERGIESAKDFLTRLGVKDVS</sequence>
<organism evidence="5 6">
    <name type="scientific">candidate division WWE3 bacterium</name>
    <dbReference type="NCBI Taxonomy" id="2053526"/>
    <lineage>
        <taxon>Bacteria</taxon>
        <taxon>Katanobacteria</taxon>
    </lineage>
</organism>
<evidence type="ECO:0000256" key="2">
    <source>
        <dbReference type="ARBA" id="ARBA00022723"/>
    </source>
</evidence>
<keyword evidence="5" id="KW-0224">Dipeptidase</keyword>
<dbReference type="PANTHER" id="PTHR43270">
    <property type="entry name" value="BETA-ALA-HIS DIPEPTIDASE"/>
    <property type="match status" value="1"/>
</dbReference>
<dbReference type="Pfam" id="PF07687">
    <property type="entry name" value="M20_dimer"/>
    <property type="match status" value="1"/>
</dbReference>
<dbReference type="SUPFAM" id="SSF53187">
    <property type="entry name" value="Zn-dependent exopeptidases"/>
    <property type="match status" value="1"/>
</dbReference>
<dbReference type="InterPro" id="IPR002933">
    <property type="entry name" value="Peptidase_M20"/>
</dbReference>
<evidence type="ECO:0000256" key="1">
    <source>
        <dbReference type="ARBA" id="ARBA00022670"/>
    </source>
</evidence>
<dbReference type="GO" id="GO:0046872">
    <property type="term" value="F:metal ion binding"/>
    <property type="evidence" value="ECO:0007669"/>
    <property type="project" value="UniProtKB-KW"/>
</dbReference>
<dbReference type="InterPro" id="IPR051458">
    <property type="entry name" value="Cyt/Met_Dipeptidase"/>
</dbReference>
<keyword evidence="1" id="KW-0645">Protease</keyword>
<name>A0A955RR55_UNCKA</name>
<dbReference type="Pfam" id="PF01546">
    <property type="entry name" value="Peptidase_M20"/>
    <property type="match status" value="1"/>
</dbReference>
<reference evidence="5" key="2">
    <citation type="journal article" date="2021" name="Microbiome">
        <title>Successional dynamics and alternative stable states in a saline activated sludge microbial community over 9 years.</title>
        <authorList>
            <person name="Wang Y."/>
            <person name="Ye J."/>
            <person name="Ju F."/>
            <person name="Liu L."/>
            <person name="Boyd J.A."/>
            <person name="Deng Y."/>
            <person name="Parks D.H."/>
            <person name="Jiang X."/>
            <person name="Yin X."/>
            <person name="Woodcroft B.J."/>
            <person name="Tyson G.W."/>
            <person name="Hugenholtz P."/>
            <person name="Polz M.F."/>
            <person name="Zhang T."/>
        </authorList>
    </citation>
    <scope>NUCLEOTIDE SEQUENCE</scope>
    <source>
        <strain evidence="5">HKST-UBA03</strain>
    </source>
</reference>
<evidence type="ECO:0000259" key="4">
    <source>
        <dbReference type="Pfam" id="PF07687"/>
    </source>
</evidence>
<protein>
    <submittedName>
        <fullName evidence="5">Dipeptidase</fullName>
        <ecNumber evidence="5">3.4.13.-</ecNumber>
    </submittedName>
</protein>
<reference evidence="5" key="1">
    <citation type="submission" date="2020-04" db="EMBL/GenBank/DDBJ databases">
        <authorList>
            <person name="Zhang T."/>
        </authorList>
    </citation>
    <scope>NUCLEOTIDE SEQUENCE</scope>
    <source>
        <strain evidence="5">HKST-UBA03</strain>
    </source>
</reference>
<dbReference type="EMBL" id="JAGQKZ010000045">
    <property type="protein sequence ID" value="MCA9392381.1"/>
    <property type="molecule type" value="Genomic_DNA"/>
</dbReference>
<keyword evidence="3 5" id="KW-0378">Hydrolase</keyword>
<dbReference type="NCBIfam" id="NF006053">
    <property type="entry name" value="PRK08201.1"/>
    <property type="match status" value="1"/>
</dbReference>
<dbReference type="Proteomes" id="UP000751518">
    <property type="component" value="Unassembled WGS sequence"/>
</dbReference>
<proteinExistence type="predicted"/>
<dbReference type="AlphaFoldDB" id="A0A955RR55"/>
<dbReference type="EC" id="3.4.13.-" evidence="5"/>
<dbReference type="PANTHER" id="PTHR43270:SF12">
    <property type="entry name" value="SUCCINYL-DIAMINOPIMELATE DESUCCINYLASE"/>
    <property type="match status" value="1"/>
</dbReference>